<comment type="caution">
    <text evidence="3">The sequence shown here is derived from an EMBL/GenBank/DDBJ whole genome shotgun (WGS) entry which is preliminary data.</text>
</comment>
<keyword evidence="2" id="KW-0812">Transmembrane</keyword>
<evidence type="ECO:0000256" key="1">
    <source>
        <dbReference type="SAM" id="MobiDB-lite"/>
    </source>
</evidence>
<feature type="transmembrane region" description="Helical" evidence="2">
    <location>
        <begin position="7"/>
        <end position="29"/>
    </location>
</feature>
<keyword evidence="2" id="KW-0472">Membrane</keyword>
<organism evidence="3 4">
    <name type="scientific">Chelativorans salis</name>
    <dbReference type="NCBI Taxonomy" id="2978478"/>
    <lineage>
        <taxon>Bacteria</taxon>
        <taxon>Pseudomonadati</taxon>
        <taxon>Pseudomonadota</taxon>
        <taxon>Alphaproteobacteria</taxon>
        <taxon>Hyphomicrobiales</taxon>
        <taxon>Phyllobacteriaceae</taxon>
        <taxon>Chelativorans</taxon>
    </lineage>
</organism>
<evidence type="ECO:0000256" key="2">
    <source>
        <dbReference type="SAM" id="Phobius"/>
    </source>
</evidence>
<dbReference type="Proteomes" id="UP001320831">
    <property type="component" value="Unassembled WGS sequence"/>
</dbReference>
<protein>
    <submittedName>
        <fullName evidence="3">Uncharacterized protein</fullName>
    </submittedName>
</protein>
<keyword evidence="4" id="KW-1185">Reference proteome</keyword>
<accession>A0ABT2LJ42</accession>
<gene>
    <name evidence="3" type="ORF">N5A92_05145</name>
</gene>
<feature type="transmembrane region" description="Helical" evidence="2">
    <location>
        <begin position="49"/>
        <end position="70"/>
    </location>
</feature>
<dbReference type="RefSeq" id="WP_260900813.1">
    <property type="nucleotide sequence ID" value="NZ_JAOCZP010000001.1"/>
</dbReference>
<keyword evidence="2" id="KW-1133">Transmembrane helix</keyword>
<name>A0ABT2LJ42_9HYPH</name>
<evidence type="ECO:0000313" key="4">
    <source>
        <dbReference type="Proteomes" id="UP001320831"/>
    </source>
</evidence>
<dbReference type="EMBL" id="JAOCZP010000001">
    <property type="protein sequence ID" value="MCT7374417.1"/>
    <property type="molecule type" value="Genomic_DNA"/>
</dbReference>
<proteinExistence type="predicted"/>
<evidence type="ECO:0000313" key="3">
    <source>
        <dbReference type="EMBL" id="MCT7374417.1"/>
    </source>
</evidence>
<feature type="region of interest" description="Disordered" evidence="1">
    <location>
        <begin position="176"/>
        <end position="209"/>
    </location>
</feature>
<reference evidence="3 4" key="1">
    <citation type="submission" date="2022-09" db="EMBL/GenBank/DDBJ databases">
        <title>Chelativorans salina sp. nov., a novel slightly halophilic bacterium isolated from a saline lake sediment enrichment.</title>
        <authorList>
            <person name="Gao L."/>
            <person name="Fang B.-Z."/>
            <person name="Li W.-J."/>
        </authorList>
    </citation>
    <scope>NUCLEOTIDE SEQUENCE [LARGE SCALE GENOMIC DNA]</scope>
    <source>
        <strain evidence="3 4">EGI FJ00035</strain>
    </source>
</reference>
<sequence length="209" mass="23696">MTVIKRFWDALAFGGLLIGLIYIPADLYGLPDAYPWLRTVATMVDRSDLILAFAILAVAYIIWMDARPFLSRFKENRTRKRLSTLGQECINLSREILSADKRQNKYEHHRALLQPIFWELHKSGIRFPTYDDSLTDAANANAAAKFLASTGQFLKNGRLEEAREFAQERAIAEVRKRRLPKGTGEEGPHSLFRPPPLEGRVRGGGQQAV</sequence>